<proteinExistence type="predicted"/>
<organism evidence="1 2">
    <name type="scientific">Diversispora epigaea</name>
    <dbReference type="NCBI Taxonomy" id="1348612"/>
    <lineage>
        <taxon>Eukaryota</taxon>
        <taxon>Fungi</taxon>
        <taxon>Fungi incertae sedis</taxon>
        <taxon>Mucoromycota</taxon>
        <taxon>Glomeromycotina</taxon>
        <taxon>Glomeromycetes</taxon>
        <taxon>Diversisporales</taxon>
        <taxon>Diversisporaceae</taxon>
        <taxon>Diversispora</taxon>
    </lineage>
</organism>
<dbReference type="OrthoDB" id="2673191at2759"/>
<sequence length="283" mass="32900">MTIFLTSNAIRDVGNYLSEKSPKRHIYVIIEPPMSTITSSREQELFDQLTSLQELFNKSVYDTYMYNYIVTAKNAKKFPSQNVTIRKNFLRTKPLHCRVQCHCWTRVFKNGGAVLNFMYNGDRYSSRNDVLFLEMLRLLISKNNLKFTVFIETPSNCVNPKDKKFQAVVEHLMTSLKLLQNVTPLNMTYEMTKSIYSYCYLIVEVKRDNFMKGFVQASVQMVSFLTGYKCKANEIDNDQYVDKVFRIVTMQVNVIGRSTEVSEEQSKVLKKYRLSTNLTEASG</sequence>
<dbReference type="EMBL" id="PQFF01000622">
    <property type="protein sequence ID" value="RHZ43756.1"/>
    <property type="molecule type" value="Genomic_DNA"/>
</dbReference>
<evidence type="ECO:0000313" key="2">
    <source>
        <dbReference type="Proteomes" id="UP000266861"/>
    </source>
</evidence>
<reference evidence="1 2" key="1">
    <citation type="submission" date="2018-08" db="EMBL/GenBank/DDBJ databases">
        <title>Genome and evolution of the arbuscular mycorrhizal fungus Diversispora epigaea (formerly Glomus versiforme) and its bacterial endosymbionts.</title>
        <authorList>
            <person name="Sun X."/>
            <person name="Fei Z."/>
            <person name="Harrison M."/>
        </authorList>
    </citation>
    <scope>NUCLEOTIDE SEQUENCE [LARGE SCALE GENOMIC DNA]</scope>
    <source>
        <strain evidence="1 2">IT104</strain>
    </source>
</reference>
<evidence type="ECO:0000313" key="1">
    <source>
        <dbReference type="EMBL" id="RHZ43756.1"/>
    </source>
</evidence>
<protein>
    <submittedName>
        <fullName evidence="1">Uncharacterized protein</fullName>
    </submittedName>
</protein>
<comment type="caution">
    <text evidence="1">The sequence shown here is derived from an EMBL/GenBank/DDBJ whole genome shotgun (WGS) entry which is preliminary data.</text>
</comment>
<name>A0A397G349_9GLOM</name>
<keyword evidence="2" id="KW-1185">Reference proteome</keyword>
<dbReference type="AlphaFoldDB" id="A0A397G349"/>
<accession>A0A397G349</accession>
<dbReference type="Proteomes" id="UP000266861">
    <property type="component" value="Unassembled WGS sequence"/>
</dbReference>
<gene>
    <name evidence="1" type="ORF">Glove_856g5</name>
</gene>